<dbReference type="Proteomes" id="UP000823388">
    <property type="component" value="Chromosome 6N"/>
</dbReference>
<proteinExistence type="predicted"/>
<name>A0A8T0R052_PANVG</name>
<organism evidence="1 2">
    <name type="scientific">Panicum virgatum</name>
    <name type="common">Blackwell switchgrass</name>
    <dbReference type="NCBI Taxonomy" id="38727"/>
    <lineage>
        <taxon>Eukaryota</taxon>
        <taxon>Viridiplantae</taxon>
        <taxon>Streptophyta</taxon>
        <taxon>Embryophyta</taxon>
        <taxon>Tracheophyta</taxon>
        <taxon>Spermatophyta</taxon>
        <taxon>Magnoliopsida</taxon>
        <taxon>Liliopsida</taxon>
        <taxon>Poales</taxon>
        <taxon>Poaceae</taxon>
        <taxon>PACMAD clade</taxon>
        <taxon>Panicoideae</taxon>
        <taxon>Panicodae</taxon>
        <taxon>Paniceae</taxon>
        <taxon>Panicinae</taxon>
        <taxon>Panicum</taxon>
        <taxon>Panicum sect. Hiantes</taxon>
    </lineage>
</organism>
<comment type="caution">
    <text evidence="1">The sequence shown here is derived from an EMBL/GenBank/DDBJ whole genome shotgun (WGS) entry which is preliminary data.</text>
</comment>
<dbReference type="EMBL" id="CM029048">
    <property type="protein sequence ID" value="KAG2578864.1"/>
    <property type="molecule type" value="Genomic_DNA"/>
</dbReference>
<keyword evidence="2" id="KW-1185">Reference proteome</keyword>
<sequence length="120" mass="13777">MLPRRCSFSHRLIHIGGEYVETRRQIRFEGSWRPAMVERRRASAWRTPSLEMLSLPPGHDSRPSVLCQEQDQSRLLALHEKCTYPLDYRFSLLPIPSSSDTIASGQQFSELSKTSKDGCI</sequence>
<evidence type="ECO:0000313" key="2">
    <source>
        <dbReference type="Proteomes" id="UP000823388"/>
    </source>
</evidence>
<accession>A0A8T0R052</accession>
<dbReference type="AlphaFoldDB" id="A0A8T0R052"/>
<protein>
    <submittedName>
        <fullName evidence="1">Uncharacterized protein</fullName>
    </submittedName>
</protein>
<evidence type="ECO:0000313" key="1">
    <source>
        <dbReference type="EMBL" id="KAG2578864.1"/>
    </source>
</evidence>
<reference evidence="1" key="1">
    <citation type="submission" date="2020-05" db="EMBL/GenBank/DDBJ databases">
        <title>WGS assembly of Panicum virgatum.</title>
        <authorList>
            <person name="Lovell J.T."/>
            <person name="Jenkins J."/>
            <person name="Shu S."/>
            <person name="Juenger T.E."/>
            <person name="Schmutz J."/>
        </authorList>
    </citation>
    <scope>NUCLEOTIDE SEQUENCE</scope>
    <source>
        <strain evidence="1">AP13</strain>
    </source>
</reference>
<gene>
    <name evidence="1" type="ORF">PVAP13_6NG135806</name>
</gene>